<dbReference type="Pfam" id="PF11730">
    <property type="entry name" value="DUF3297"/>
    <property type="match status" value="1"/>
</dbReference>
<keyword evidence="1" id="KW-0575">Peroxidase</keyword>
<comment type="caution">
    <text evidence="1">The sequence shown here is derived from an EMBL/GenBank/DDBJ whole genome shotgun (WGS) entry which is preliminary data.</text>
</comment>
<sequence>MTVIPVPVDQSAKRDRLLIMSETTNTPPDRLSVDPDSSFYNETLLDRGIGVRFKGQEKTNVEEYCISEGWVRVAVGKTLDRRGKPMAMKIKGPVEVWFKDAK</sequence>
<dbReference type="Proteomes" id="UP000321746">
    <property type="component" value="Unassembled WGS sequence"/>
</dbReference>
<dbReference type="AlphaFoldDB" id="A0A511XKT1"/>
<proteinExistence type="predicted"/>
<gene>
    <name evidence="1" type="ORF">AOE01nite_17830</name>
</gene>
<organism evidence="1 2">
    <name type="scientific">Acetobacter oeni</name>
    <dbReference type="NCBI Taxonomy" id="304077"/>
    <lineage>
        <taxon>Bacteria</taxon>
        <taxon>Pseudomonadati</taxon>
        <taxon>Pseudomonadota</taxon>
        <taxon>Alphaproteobacteria</taxon>
        <taxon>Acetobacterales</taxon>
        <taxon>Acetobacteraceae</taxon>
        <taxon>Acetobacter</taxon>
    </lineage>
</organism>
<evidence type="ECO:0000313" key="1">
    <source>
        <dbReference type="EMBL" id="GEN63559.1"/>
    </source>
</evidence>
<dbReference type="EMBL" id="BJYG01000021">
    <property type="protein sequence ID" value="GEN63559.1"/>
    <property type="molecule type" value="Genomic_DNA"/>
</dbReference>
<name>A0A511XKT1_9PROT</name>
<dbReference type="InterPro" id="IPR021724">
    <property type="entry name" value="DUF3297"/>
</dbReference>
<accession>A0A511XKT1</accession>
<evidence type="ECO:0000313" key="2">
    <source>
        <dbReference type="Proteomes" id="UP000321746"/>
    </source>
</evidence>
<keyword evidence="2" id="KW-1185">Reference proteome</keyword>
<reference evidence="1 2" key="1">
    <citation type="submission" date="2019-07" db="EMBL/GenBank/DDBJ databases">
        <title>Whole genome shotgun sequence of Acetobacter oeni NBRC 105207.</title>
        <authorList>
            <person name="Hosoyama A."/>
            <person name="Uohara A."/>
            <person name="Ohji S."/>
            <person name="Ichikawa N."/>
        </authorList>
    </citation>
    <scope>NUCLEOTIDE SEQUENCE [LARGE SCALE GENOMIC DNA]</scope>
    <source>
        <strain evidence="1 2">NBRC 105207</strain>
    </source>
</reference>
<protein>
    <submittedName>
        <fullName evidence="1">Glutathione peroxidase</fullName>
    </submittedName>
</protein>
<dbReference type="GO" id="GO:0004601">
    <property type="term" value="F:peroxidase activity"/>
    <property type="evidence" value="ECO:0007669"/>
    <property type="project" value="UniProtKB-KW"/>
</dbReference>
<keyword evidence="1" id="KW-0560">Oxidoreductase</keyword>